<keyword evidence="3" id="KW-1185">Reference proteome</keyword>
<evidence type="ECO:0000256" key="1">
    <source>
        <dbReference type="SAM" id="SignalP"/>
    </source>
</evidence>
<dbReference type="RefSeq" id="XP_025484191.1">
    <property type="nucleotide sequence ID" value="XM_025628639.1"/>
</dbReference>
<gene>
    <name evidence="2" type="ORF">BO87DRAFT_455434</name>
</gene>
<reference evidence="2" key="1">
    <citation type="submission" date="2016-12" db="EMBL/GenBank/DDBJ databases">
        <title>The genomes of Aspergillus section Nigri reveals drivers in fungal speciation.</title>
        <authorList>
            <consortium name="DOE Joint Genome Institute"/>
            <person name="Vesth T.C."/>
            <person name="Nybo J."/>
            <person name="Theobald S."/>
            <person name="Brandl J."/>
            <person name="Frisvad J.C."/>
            <person name="Nielsen K.F."/>
            <person name="Lyhne E.K."/>
            <person name="Kogle M.E."/>
            <person name="Kuo A."/>
            <person name="Riley R."/>
            <person name="Clum A."/>
            <person name="Nolan M."/>
            <person name="Lipzen A."/>
            <person name="Salamov A."/>
            <person name="Henrissat B."/>
            <person name="Wiebenga A."/>
            <person name="De Vries R.P."/>
            <person name="Grigoriev I.V."/>
            <person name="Mortensen U.H."/>
            <person name="Andersen M.R."/>
            <person name="Baker S.E."/>
        </authorList>
    </citation>
    <scope>NUCLEOTIDE SEQUENCE [LARGE SCALE GENOMIC DNA]</scope>
    <source>
        <strain evidence="2">CBS 115656</strain>
    </source>
</reference>
<organism evidence="2 3">
    <name type="scientific">Aspergillus neoniger (strain CBS 115656)</name>
    <dbReference type="NCBI Taxonomy" id="1448310"/>
    <lineage>
        <taxon>Eukaryota</taxon>
        <taxon>Fungi</taxon>
        <taxon>Dikarya</taxon>
        <taxon>Ascomycota</taxon>
        <taxon>Pezizomycotina</taxon>
        <taxon>Eurotiomycetes</taxon>
        <taxon>Eurotiomycetidae</taxon>
        <taxon>Eurotiales</taxon>
        <taxon>Aspergillaceae</taxon>
        <taxon>Aspergillus</taxon>
        <taxon>Aspergillus subgen. Circumdati</taxon>
    </lineage>
</organism>
<dbReference type="OrthoDB" id="4482763at2759"/>
<name>A0A318Z1A2_ASPNB</name>
<feature type="signal peptide" evidence="1">
    <location>
        <begin position="1"/>
        <end position="18"/>
    </location>
</feature>
<accession>A0A318Z1A2</accession>
<dbReference type="AlphaFoldDB" id="A0A318Z1A2"/>
<dbReference type="EMBL" id="KZ821447">
    <property type="protein sequence ID" value="PYH38713.1"/>
    <property type="molecule type" value="Genomic_DNA"/>
</dbReference>
<dbReference type="Proteomes" id="UP000247647">
    <property type="component" value="Unassembled WGS sequence"/>
</dbReference>
<evidence type="ECO:0000313" key="3">
    <source>
        <dbReference type="Proteomes" id="UP000247647"/>
    </source>
</evidence>
<sequence length="100" mass="11087">MRFTTALGAFALIAIANAAVTGYCTPGFNYCDGVLDDVGDNDAAIMDALRRFGDVPDVRNRTGWRWFLFHCNDDHSLTVVERCYDGCQNNGKGNTDTCRR</sequence>
<protein>
    <submittedName>
        <fullName evidence="2">Uncharacterized protein</fullName>
    </submittedName>
</protein>
<keyword evidence="1" id="KW-0732">Signal</keyword>
<dbReference type="GeneID" id="37131095"/>
<evidence type="ECO:0000313" key="2">
    <source>
        <dbReference type="EMBL" id="PYH38713.1"/>
    </source>
</evidence>
<feature type="chain" id="PRO_5016338330" evidence="1">
    <location>
        <begin position="19"/>
        <end position="100"/>
    </location>
</feature>
<proteinExistence type="predicted"/>